<comment type="caution">
    <text evidence="7">The sequence shown here is derived from an EMBL/GenBank/DDBJ whole genome shotgun (WGS) entry which is preliminary data.</text>
</comment>
<keyword evidence="8" id="KW-1185">Reference proteome</keyword>
<dbReference type="AlphaFoldDB" id="A0A7W9LJB6"/>
<name>A0A7W9LJB6_9ACTN</name>
<proteinExistence type="predicted"/>
<dbReference type="Pfam" id="PF02361">
    <property type="entry name" value="CbiQ"/>
    <property type="match status" value="1"/>
</dbReference>
<evidence type="ECO:0000256" key="5">
    <source>
        <dbReference type="ARBA" id="ARBA00023136"/>
    </source>
</evidence>
<feature type="transmembrane region" description="Helical" evidence="6">
    <location>
        <begin position="240"/>
        <end position="263"/>
    </location>
</feature>
<reference evidence="7 8" key="1">
    <citation type="submission" date="2020-08" db="EMBL/GenBank/DDBJ databases">
        <title>Sequencing the genomes of 1000 actinobacteria strains.</title>
        <authorList>
            <person name="Klenk H.-P."/>
        </authorList>
    </citation>
    <scope>NUCLEOTIDE SEQUENCE [LARGE SCALE GENOMIC DNA]</scope>
    <source>
        <strain evidence="7 8">DSM 102122</strain>
    </source>
</reference>
<dbReference type="PANTHER" id="PTHR34857">
    <property type="entry name" value="SLL0384 PROTEIN"/>
    <property type="match status" value="1"/>
</dbReference>
<evidence type="ECO:0000313" key="8">
    <source>
        <dbReference type="Proteomes" id="UP000542813"/>
    </source>
</evidence>
<dbReference type="GO" id="GO:0005886">
    <property type="term" value="C:plasma membrane"/>
    <property type="evidence" value="ECO:0007669"/>
    <property type="project" value="UniProtKB-ARBA"/>
</dbReference>
<keyword evidence="4 6" id="KW-1133">Transmembrane helix</keyword>
<evidence type="ECO:0000256" key="6">
    <source>
        <dbReference type="SAM" id="Phobius"/>
    </source>
</evidence>
<organism evidence="7 8">
    <name type="scientific">Jiangella mangrovi</name>
    <dbReference type="NCBI Taxonomy" id="1524084"/>
    <lineage>
        <taxon>Bacteria</taxon>
        <taxon>Bacillati</taxon>
        <taxon>Actinomycetota</taxon>
        <taxon>Actinomycetes</taxon>
        <taxon>Jiangellales</taxon>
        <taxon>Jiangellaceae</taxon>
        <taxon>Jiangella</taxon>
    </lineage>
</organism>
<keyword evidence="3 6" id="KW-0812">Transmembrane</keyword>
<dbReference type="InterPro" id="IPR003339">
    <property type="entry name" value="ABC/ECF_trnsptr_transmembrane"/>
</dbReference>
<feature type="transmembrane region" description="Helical" evidence="6">
    <location>
        <begin position="69"/>
        <end position="87"/>
    </location>
</feature>
<dbReference type="PANTHER" id="PTHR34857:SF2">
    <property type="entry name" value="SLL0384 PROTEIN"/>
    <property type="match status" value="1"/>
</dbReference>
<evidence type="ECO:0000256" key="3">
    <source>
        <dbReference type="ARBA" id="ARBA00022692"/>
    </source>
</evidence>
<keyword evidence="2" id="KW-1003">Cell membrane</keyword>
<accession>A0A7W9LJB6</accession>
<dbReference type="Proteomes" id="UP000542813">
    <property type="component" value="Unassembled WGS sequence"/>
</dbReference>
<sequence length="268" mass="27547">MTLLQTHLSTDPAAPLARRNPVAKLGAALLPSMALLVSVDPVSSALLLTAWLVSVPAWGVGWPGLLRRLWPLGLAVVMVALGNAVFTDRKGGATLLEAGPLLLTTESVATGLTAGLRVAAIALPGVLAILTIDPVDLADALVQHLRVPARFAYGSLAAFRLAPLLAAEWEVLGRARRARGLGGDRNPARALAVLGGRLFALLVGAVRRGTQLAVAMDARGFAASAHRTSARRQTFTRADVALLAASALLTAVAVAAAIAVGAWSPVLS</sequence>
<gene>
    <name evidence="7" type="ORF">HD601_000437</name>
</gene>
<evidence type="ECO:0000256" key="2">
    <source>
        <dbReference type="ARBA" id="ARBA00022475"/>
    </source>
</evidence>
<comment type="subcellular location">
    <subcellularLocation>
        <location evidence="1">Membrane</location>
        <topology evidence="1">Multi-pass membrane protein</topology>
    </subcellularLocation>
</comment>
<dbReference type="CDD" id="cd16914">
    <property type="entry name" value="EcfT"/>
    <property type="match status" value="1"/>
</dbReference>
<evidence type="ECO:0000256" key="1">
    <source>
        <dbReference type="ARBA" id="ARBA00004141"/>
    </source>
</evidence>
<protein>
    <submittedName>
        <fullName evidence="7">Energy-coupling factor transport system permease protein</fullName>
    </submittedName>
</protein>
<keyword evidence="5 6" id="KW-0472">Membrane</keyword>
<dbReference type="InterPro" id="IPR051611">
    <property type="entry name" value="ECF_transporter_component"/>
</dbReference>
<feature type="transmembrane region" description="Helical" evidence="6">
    <location>
        <begin position="21"/>
        <end position="39"/>
    </location>
</feature>
<evidence type="ECO:0000313" key="7">
    <source>
        <dbReference type="EMBL" id="MBB5785862.1"/>
    </source>
</evidence>
<evidence type="ECO:0000256" key="4">
    <source>
        <dbReference type="ARBA" id="ARBA00022989"/>
    </source>
</evidence>
<dbReference type="EMBL" id="JACHMM010000001">
    <property type="protein sequence ID" value="MBB5785862.1"/>
    <property type="molecule type" value="Genomic_DNA"/>
</dbReference>